<evidence type="ECO:0000313" key="8">
    <source>
        <dbReference type="EMBL" id="ORX99645.1"/>
    </source>
</evidence>
<dbReference type="PANTHER" id="PTHR11863">
    <property type="entry name" value="STEROL DESATURASE"/>
    <property type="match status" value="1"/>
</dbReference>
<dbReference type="GO" id="GO:0005506">
    <property type="term" value="F:iron ion binding"/>
    <property type="evidence" value="ECO:0007669"/>
    <property type="project" value="InterPro"/>
</dbReference>
<evidence type="ECO:0000313" key="9">
    <source>
        <dbReference type="Proteomes" id="UP000193498"/>
    </source>
</evidence>
<keyword evidence="3 6" id="KW-1133">Transmembrane helix</keyword>
<evidence type="ECO:0000256" key="3">
    <source>
        <dbReference type="ARBA" id="ARBA00022989"/>
    </source>
</evidence>
<gene>
    <name evidence="8" type="ORF">K493DRAFT_257118</name>
</gene>
<dbReference type="FunCoup" id="A0A1Y1YNU9">
    <property type="interactions" value="182"/>
</dbReference>
<feature type="region of interest" description="Disordered" evidence="5">
    <location>
        <begin position="293"/>
        <end position="319"/>
    </location>
</feature>
<feature type="domain" description="Fatty acid hydroxylase" evidence="7">
    <location>
        <begin position="144"/>
        <end position="280"/>
    </location>
</feature>
<comment type="caution">
    <text evidence="8">The sequence shown here is derived from an EMBL/GenBank/DDBJ whole genome shotgun (WGS) entry which is preliminary data.</text>
</comment>
<keyword evidence="9" id="KW-1185">Reference proteome</keyword>
<dbReference type="GO" id="GO:0016020">
    <property type="term" value="C:membrane"/>
    <property type="evidence" value="ECO:0007669"/>
    <property type="project" value="UniProtKB-SubCell"/>
</dbReference>
<dbReference type="GO" id="GO:0008610">
    <property type="term" value="P:lipid biosynthetic process"/>
    <property type="evidence" value="ECO:0007669"/>
    <property type="project" value="InterPro"/>
</dbReference>
<evidence type="ECO:0000256" key="4">
    <source>
        <dbReference type="ARBA" id="ARBA00023136"/>
    </source>
</evidence>
<evidence type="ECO:0000256" key="1">
    <source>
        <dbReference type="ARBA" id="ARBA00004370"/>
    </source>
</evidence>
<keyword evidence="4 6" id="KW-0472">Membrane</keyword>
<dbReference type="EMBL" id="MCFE01000094">
    <property type="protein sequence ID" value="ORX99645.1"/>
    <property type="molecule type" value="Genomic_DNA"/>
</dbReference>
<evidence type="ECO:0000256" key="5">
    <source>
        <dbReference type="SAM" id="MobiDB-lite"/>
    </source>
</evidence>
<feature type="compositionally biased region" description="Low complexity" evidence="5">
    <location>
        <begin position="299"/>
        <end position="311"/>
    </location>
</feature>
<dbReference type="AlphaFoldDB" id="A0A1Y1YNU9"/>
<dbReference type="STRING" id="1314790.A0A1Y1YNU9"/>
<evidence type="ECO:0000256" key="2">
    <source>
        <dbReference type="ARBA" id="ARBA00022692"/>
    </source>
</evidence>
<dbReference type="Proteomes" id="UP000193498">
    <property type="component" value="Unassembled WGS sequence"/>
</dbReference>
<dbReference type="InterPro" id="IPR006694">
    <property type="entry name" value="Fatty_acid_hydroxylase"/>
</dbReference>
<name>A0A1Y1YNU9_9FUNG</name>
<dbReference type="InParanoid" id="A0A1Y1YNU9"/>
<reference evidence="8 9" key="1">
    <citation type="submission" date="2016-07" db="EMBL/GenBank/DDBJ databases">
        <title>Pervasive Adenine N6-methylation of Active Genes in Fungi.</title>
        <authorList>
            <consortium name="DOE Joint Genome Institute"/>
            <person name="Mondo S.J."/>
            <person name="Dannebaum R.O."/>
            <person name="Kuo R.C."/>
            <person name="Labutti K."/>
            <person name="Haridas S."/>
            <person name="Kuo A."/>
            <person name="Salamov A."/>
            <person name="Ahrendt S.R."/>
            <person name="Lipzen A."/>
            <person name="Sullivan W."/>
            <person name="Andreopoulos W.B."/>
            <person name="Clum A."/>
            <person name="Lindquist E."/>
            <person name="Daum C."/>
            <person name="Ramamoorthy G.K."/>
            <person name="Gryganskyi A."/>
            <person name="Culley D."/>
            <person name="Magnuson J.K."/>
            <person name="James T.Y."/>
            <person name="O'Malley M.A."/>
            <person name="Stajich J.E."/>
            <person name="Spatafora J.W."/>
            <person name="Visel A."/>
            <person name="Grigoriev I.V."/>
        </authorList>
    </citation>
    <scope>NUCLEOTIDE SEQUENCE [LARGE SCALE GENOMIC DNA]</scope>
    <source>
        <strain evidence="8 9">CBS 931.73</strain>
    </source>
</reference>
<keyword evidence="2 6" id="KW-0812">Transmembrane</keyword>
<dbReference type="GO" id="GO:0016491">
    <property type="term" value="F:oxidoreductase activity"/>
    <property type="evidence" value="ECO:0007669"/>
    <property type="project" value="InterPro"/>
</dbReference>
<accession>A0A1Y1YNU9</accession>
<comment type="subcellular location">
    <subcellularLocation>
        <location evidence="1">Membrane</location>
    </subcellularLocation>
</comment>
<organism evidence="8 9">
    <name type="scientific">Basidiobolus meristosporus CBS 931.73</name>
    <dbReference type="NCBI Taxonomy" id="1314790"/>
    <lineage>
        <taxon>Eukaryota</taxon>
        <taxon>Fungi</taxon>
        <taxon>Fungi incertae sedis</taxon>
        <taxon>Zoopagomycota</taxon>
        <taxon>Entomophthoromycotina</taxon>
        <taxon>Basidiobolomycetes</taxon>
        <taxon>Basidiobolales</taxon>
        <taxon>Basidiobolaceae</taxon>
        <taxon>Basidiobolus</taxon>
    </lineage>
</organism>
<dbReference type="OrthoDB" id="408954at2759"/>
<evidence type="ECO:0000256" key="6">
    <source>
        <dbReference type="SAM" id="Phobius"/>
    </source>
</evidence>
<dbReference type="InterPro" id="IPR050307">
    <property type="entry name" value="Sterol_Desaturase_Related"/>
</dbReference>
<proteinExistence type="predicted"/>
<sequence>MSQLLSFITDKTLALLLPVIVYWVFSGFFYFVSELRVPFFEKYRNHTPEEEKAKNQVTVKEVITNVLIQQFIQTLLGLIVVAAEGEEEVDYSFTPTKFLADQYQKDCFHILSLTSVCPSSPSSAYLLAVTSQIMTWVVLPFARFLVAMLVLDTIQYFLHRWFHTNTYLYRKFHSIHHRVYCPYAFGALYNHPLEGFLLDSLGTSVAFAASGLSTRGAIVFFTFATIKTVDDHCGYSLPFDPLQRLFGNNSAYHDIHHQLYGLKNNYSQPFFTHWDRLLGTYVSPSEIKLKRSERKAEKNANANTNASAHTTQRSATVINGSLRKSNRVRI</sequence>
<protein>
    <submittedName>
        <fullName evidence="8">Sphingosine hydroxylase</fullName>
    </submittedName>
</protein>
<dbReference type="Pfam" id="PF04116">
    <property type="entry name" value="FA_hydroxylase"/>
    <property type="match status" value="1"/>
</dbReference>
<feature type="transmembrane region" description="Helical" evidence="6">
    <location>
        <begin position="12"/>
        <end position="32"/>
    </location>
</feature>
<evidence type="ECO:0000259" key="7">
    <source>
        <dbReference type="Pfam" id="PF04116"/>
    </source>
</evidence>